<dbReference type="GO" id="GO:0005737">
    <property type="term" value="C:cytoplasm"/>
    <property type="evidence" value="ECO:0007669"/>
    <property type="project" value="TreeGrafter"/>
</dbReference>
<dbReference type="PANTHER" id="PTHR45694:SF5">
    <property type="entry name" value="GLUTAREDOXIN 2"/>
    <property type="match status" value="1"/>
</dbReference>
<feature type="chain" id="PRO_5035321682" description="Glutaredoxin domain-containing protein" evidence="1">
    <location>
        <begin position="17"/>
        <end position="179"/>
    </location>
</feature>
<feature type="signal peptide" evidence="1">
    <location>
        <begin position="1"/>
        <end position="16"/>
    </location>
</feature>
<keyword evidence="4" id="KW-1185">Reference proteome</keyword>
<dbReference type="Pfam" id="PF00462">
    <property type="entry name" value="Glutaredoxin"/>
    <property type="match status" value="1"/>
</dbReference>
<dbReference type="GO" id="GO:0015038">
    <property type="term" value="F:glutathione disulfide oxidoreductase activity"/>
    <property type="evidence" value="ECO:0007669"/>
    <property type="project" value="TreeGrafter"/>
</dbReference>
<dbReference type="CDD" id="cd02066">
    <property type="entry name" value="GRX_family"/>
    <property type="match status" value="1"/>
</dbReference>
<evidence type="ECO:0000259" key="2">
    <source>
        <dbReference type="Pfam" id="PF00462"/>
    </source>
</evidence>
<reference evidence="3" key="1">
    <citation type="submission" date="2021-11" db="EMBL/GenBank/DDBJ databases">
        <authorList>
            <consortium name="Genoscope - CEA"/>
            <person name="William W."/>
        </authorList>
    </citation>
    <scope>NUCLEOTIDE SEQUENCE</scope>
</reference>
<dbReference type="GO" id="GO:0034599">
    <property type="term" value="P:cellular response to oxidative stress"/>
    <property type="evidence" value="ECO:0007669"/>
    <property type="project" value="TreeGrafter"/>
</dbReference>
<evidence type="ECO:0000313" key="3">
    <source>
        <dbReference type="EMBL" id="CAH0367490.1"/>
    </source>
</evidence>
<protein>
    <recommendedName>
        <fullName evidence="2">Glutaredoxin domain-containing protein</fullName>
    </recommendedName>
</protein>
<evidence type="ECO:0000256" key="1">
    <source>
        <dbReference type="SAM" id="SignalP"/>
    </source>
</evidence>
<gene>
    <name evidence="3" type="ORF">PECAL_2P05130</name>
</gene>
<dbReference type="AlphaFoldDB" id="A0A8J2SA73"/>
<proteinExistence type="predicted"/>
<dbReference type="EMBL" id="CAKKNE010000002">
    <property type="protein sequence ID" value="CAH0367490.1"/>
    <property type="molecule type" value="Genomic_DNA"/>
</dbReference>
<keyword evidence="1" id="KW-0732">Signal</keyword>
<dbReference type="InterPro" id="IPR036249">
    <property type="entry name" value="Thioredoxin-like_sf"/>
</dbReference>
<evidence type="ECO:0000313" key="4">
    <source>
        <dbReference type="Proteomes" id="UP000789595"/>
    </source>
</evidence>
<sequence>MSRITILLAAIAQCAALNPAIKLAGKGMALLGPVFTLENKLQAAALGRIGGVDSEDVKQEIADDIKAPCVIYTYGLSPFSTEAVALLESKGAKFEVKELGPEWFLLGPQASVKRAELEAMTGQSSLPHVFIGGEHVGGLATGPGIATLDEDGELDALLASAGATQSAATSGGGKLFGIF</sequence>
<organism evidence="3 4">
    <name type="scientific">Pelagomonas calceolata</name>
    <dbReference type="NCBI Taxonomy" id="35677"/>
    <lineage>
        <taxon>Eukaryota</taxon>
        <taxon>Sar</taxon>
        <taxon>Stramenopiles</taxon>
        <taxon>Ochrophyta</taxon>
        <taxon>Pelagophyceae</taxon>
        <taxon>Pelagomonadales</taxon>
        <taxon>Pelagomonadaceae</taxon>
        <taxon>Pelagomonas</taxon>
    </lineage>
</organism>
<dbReference type="Gene3D" id="3.40.30.10">
    <property type="entry name" value="Glutaredoxin"/>
    <property type="match status" value="1"/>
</dbReference>
<dbReference type="InterPro" id="IPR002109">
    <property type="entry name" value="Glutaredoxin"/>
</dbReference>
<dbReference type="Proteomes" id="UP000789595">
    <property type="component" value="Unassembled WGS sequence"/>
</dbReference>
<comment type="caution">
    <text evidence="3">The sequence shown here is derived from an EMBL/GenBank/DDBJ whole genome shotgun (WGS) entry which is preliminary data.</text>
</comment>
<accession>A0A8J2SA73</accession>
<dbReference type="OrthoDB" id="418495at2759"/>
<feature type="domain" description="Glutaredoxin" evidence="2">
    <location>
        <begin position="70"/>
        <end position="136"/>
    </location>
</feature>
<dbReference type="SUPFAM" id="SSF52833">
    <property type="entry name" value="Thioredoxin-like"/>
    <property type="match status" value="1"/>
</dbReference>
<name>A0A8J2SA73_9STRA</name>
<dbReference type="PANTHER" id="PTHR45694">
    <property type="entry name" value="GLUTAREDOXIN 2"/>
    <property type="match status" value="1"/>
</dbReference>
<dbReference type="PROSITE" id="PS51354">
    <property type="entry name" value="GLUTAREDOXIN_2"/>
    <property type="match status" value="1"/>
</dbReference>